<dbReference type="Proteomes" id="UP000244940">
    <property type="component" value="Unassembled WGS sequence"/>
</dbReference>
<accession>A0A2U2CGA5</accession>
<name>A0A2U2CGA5_9RHOB</name>
<evidence type="ECO:0000313" key="2">
    <source>
        <dbReference type="EMBL" id="PWE30871.1"/>
    </source>
</evidence>
<evidence type="ECO:0000313" key="3">
    <source>
        <dbReference type="Proteomes" id="UP000244940"/>
    </source>
</evidence>
<organism evidence="2 3">
    <name type="scientific">Pararhodobacter marinus</name>
    <dbReference type="NCBI Taxonomy" id="2184063"/>
    <lineage>
        <taxon>Bacteria</taxon>
        <taxon>Pseudomonadati</taxon>
        <taxon>Pseudomonadota</taxon>
        <taxon>Alphaproteobacteria</taxon>
        <taxon>Rhodobacterales</taxon>
        <taxon>Paracoccaceae</taxon>
        <taxon>Pararhodobacter</taxon>
    </lineage>
</organism>
<proteinExistence type="predicted"/>
<dbReference type="AlphaFoldDB" id="A0A2U2CGA5"/>
<reference evidence="2 3" key="1">
    <citation type="submission" date="2018-05" db="EMBL/GenBank/DDBJ databases">
        <title>Pararhodobacter marina sp. nov., isolated from deep-sea water of the Indian Ocean.</title>
        <authorList>
            <person name="Lai Q.Sr."/>
            <person name="Liu X."/>
            <person name="Shao Z."/>
        </authorList>
    </citation>
    <scope>NUCLEOTIDE SEQUENCE [LARGE SCALE GENOMIC DNA]</scope>
    <source>
        <strain evidence="2 3">CIC4N-9</strain>
    </source>
</reference>
<comment type="caution">
    <text evidence="2">The sequence shown here is derived from an EMBL/GenBank/DDBJ whole genome shotgun (WGS) entry which is preliminary data.</text>
</comment>
<protein>
    <submittedName>
        <fullName evidence="2">Uncharacterized protein</fullName>
    </submittedName>
</protein>
<sequence length="101" mass="10888">MGFDRAQHGMRAVASVKRLVVGDQRGAERRGLGGENLVKQARDTGPAFQRRTEGAQGAQGGDPEVAESGKDGLRTFTHHTLHWDANIRASQPLIAGGTWQK</sequence>
<dbReference type="GeneID" id="94363985"/>
<dbReference type="RefSeq" id="WP_109531949.1">
    <property type="nucleotide sequence ID" value="NZ_CAXPUO010000016.1"/>
</dbReference>
<evidence type="ECO:0000256" key="1">
    <source>
        <dbReference type="SAM" id="MobiDB-lite"/>
    </source>
</evidence>
<gene>
    <name evidence="2" type="ORF">C4N9_03710</name>
</gene>
<keyword evidence="3" id="KW-1185">Reference proteome</keyword>
<dbReference type="EMBL" id="QEYD01000002">
    <property type="protein sequence ID" value="PWE30871.1"/>
    <property type="molecule type" value="Genomic_DNA"/>
</dbReference>
<feature type="region of interest" description="Disordered" evidence="1">
    <location>
        <begin position="27"/>
        <end position="71"/>
    </location>
</feature>